<evidence type="ECO:0000313" key="2">
    <source>
        <dbReference type="EMBL" id="AXJ02377.1"/>
    </source>
</evidence>
<protein>
    <recommendedName>
        <fullName evidence="4">ABC-2 type transport system permease protein</fullName>
    </recommendedName>
</protein>
<keyword evidence="1" id="KW-0472">Membrane</keyword>
<keyword evidence="1" id="KW-1133">Transmembrane helix</keyword>
<keyword evidence="1" id="KW-0812">Transmembrane</keyword>
<organism evidence="2 3">
    <name type="scientific">Cyclonatronum proteinivorum</name>
    <dbReference type="NCBI Taxonomy" id="1457365"/>
    <lineage>
        <taxon>Bacteria</taxon>
        <taxon>Pseudomonadati</taxon>
        <taxon>Balneolota</taxon>
        <taxon>Balneolia</taxon>
        <taxon>Balneolales</taxon>
        <taxon>Cyclonatronaceae</taxon>
        <taxon>Cyclonatronum</taxon>
    </lineage>
</organism>
<accession>A0A345UPH5</accession>
<dbReference type="AlphaFoldDB" id="A0A345UPH5"/>
<name>A0A345UPH5_9BACT</name>
<reference evidence="2 3" key="1">
    <citation type="submission" date="2018-03" db="EMBL/GenBank/DDBJ databases">
        <title>Phenotypic and genomic properties of Cyclonatronum proteinivorum gen. nov., sp. nov., a haloalkaliphilic bacteroidete from soda lakes possessing Na+-translocating rhodopsin.</title>
        <authorList>
            <person name="Toshchakov S.V."/>
            <person name="Korzhenkov A."/>
            <person name="Samarov N.I."/>
            <person name="Kublanov I.V."/>
            <person name="Muntyan M.S."/>
            <person name="Sorokin D.Y."/>
        </authorList>
    </citation>
    <scope>NUCLEOTIDE SEQUENCE [LARGE SCALE GENOMIC DNA]</scope>
    <source>
        <strain evidence="2 3">Omega</strain>
    </source>
</reference>
<feature type="transmembrane region" description="Helical" evidence="1">
    <location>
        <begin position="61"/>
        <end position="84"/>
    </location>
</feature>
<feature type="transmembrane region" description="Helical" evidence="1">
    <location>
        <begin position="180"/>
        <end position="197"/>
    </location>
</feature>
<proteinExistence type="predicted"/>
<evidence type="ECO:0000256" key="1">
    <source>
        <dbReference type="SAM" id="Phobius"/>
    </source>
</evidence>
<evidence type="ECO:0008006" key="4">
    <source>
        <dbReference type="Google" id="ProtNLM"/>
    </source>
</evidence>
<feature type="transmembrane region" description="Helical" evidence="1">
    <location>
        <begin position="234"/>
        <end position="252"/>
    </location>
</feature>
<gene>
    <name evidence="2" type="ORF">CYPRO_3143</name>
</gene>
<feature type="transmembrane region" description="Helical" evidence="1">
    <location>
        <begin position="111"/>
        <end position="132"/>
    </location>
</feature>
<sequence>MKALIVVQLLKLRLYPLFWLVLALYTALVPLIFRVFFSAQITINEEQLDMGAFFALDGAGLWHYLLFAGSYGVHLFVLLMVSFVNRDFRFGIRRQYLLDGLSRRQLVGSDVSLAGLFSLAAILLLTLATYGLAWSREIAISTADLSAVAPFMLTYVLYFFVFMMMALFINSFVGNTAGSFLIVLFWSLFIEGIIRWIDPSGLTAYLPVNSLNGLIPSPFRAMAGGASVVSPDTLKATFSVLWGFLFAGLYLWRTETRDF</sequence>
<evidence type="ECO:0000313" key="3">
    <source>
        <dbReference type="Proteomes" id="UP000254808"/>
    </source>
</evidence>
<dbReference type="Proteomes" id="UP000254808">
    <property type="component" value="Chromosome"/>
</dbReference>
<dbReference type="EMBL" id="CP027806">
    <property type="protein sequence ID" value="AXJ02377.1"/>
    <property type="molecule type" value="Genomic_DNA"/>
</dbReference>
<dbReference type="KEGG" id="cprv:CYPRO_3143"/>
<keyword evidence="3" id="KW-1185">Reference proteome</keyword>
<feature type="transmembrane region" description="Helical" evidence="1">
    <location>
        <begin position="12"/>
        <end position="41"/>
    </location>
</feature>
<feature type="transmembrane region" description="Helical" evidence="1">
    <location>
        <begin position="152"/>
        <end position="173"/>
    </location>
</feature>
<dbReference type="OrthoDB" id="1452202at2"/>
<dbReference type="RefSeq" id="WP_114985472.1">
    <property type="nucleotide sequence ID" value="NZ_CP027806.1"/>
</dbReference>